<reference evidence="1 2" key="1">
    <citation type="journal article" date="2020" name="Nature">
        <title>Six reference-quality genomes reveal evolution of bat adaptations.</title>
        <authorList>
            <person name="Jebb D."/>
            <person name="Huang Z."/>
            <person name="Pippel M."/>
            <person name="Hughes G.M."/>
            <person name="Lavrichenko K."/>
            <person name="Devanna P."/>
            <person name="Winkler S."/>
            <person name="Jermiin L.S."/>
            <person name="Skirmuntt E.C."/>
            <person name="Katzourakis A."/>
            <person name="Burkitt-Gray L."/>
            <person name="Ray D.A."/>
            <person name="Sullivan K.A.M."/>
            <person name="Roscito J.G."/>
            <person name="Kirilenko B.M."/>
            <person name="Davalos L.M."/>
            <person name="Corthals A.P."/>
            <person name="Power M.L."/>
            <person name="Jones G."/>
            <person name="Ransome R.D."/>
            <person name="Dechmann D.K.N."/>
            <person name="Locatelli A.G."/>
            <person name="Puechmaille S.J."/>
            <person name="Fedrigo O."/>
            <person name="Jarvis E.D."/>
            <person name="Hiller M."/>
            <person name="Vernes S.C."/>
            <person name="Myers E.W."/>
            <person name="Teeling E.C."/>
        </authorList>
    </citation>
    <scope>NUCLEOTIDE SEQUENCE [LARGE SCALE GENOMIC DNA]</scope>
    <source>
        <strain evidence="1">Bat1K_MPI-CBG_1</strain>
    </source>
</reference>
<comment type="caution">
    <text evidence="1">The sequence shown here is derived from an EMBL/GenBank/DDBJ whole genome shotgun (WGS) entry which is preliminary data.</text>
</comment>
<sequence>MLTVLETGSLRSRCQSVGLLVRALPDLQMATFSLCSHMVKRASSGVFCSYRGTSPIGLGPHSMTSFNLFLRLFIYLFLERGEGKEKERERNISVWLPLAHPLLGTWPATQACALTGNQTNDPLVHRLAFYPLSHTSQGMTSFIL</sequence>
<dbReference type="EMBL" id="JABVXQ010000008">
    <property type="protein sequence ID" value="KAF6094981.1"/>
    <property type="molecule type" value="Genomic_DNA"/>
</dbReference>
<dbReference type="Proteomes" id="UP000664940">
    <property type="component" value="Unassembled WGS sequence"/>
</dbReference>
<evidence type="ECO:0000313" key="2">
    <source>
        <dbReference type="Proteomes" id="UP000664940"/>
    </source>
</evidence>
<dbReference type="AlphaFoldDB" id="A0A833ZPX4"/>
<protein>
    <submittedName>
        <fullName evidence="1">Uncharacterized protein</fullName>
    </submittedName>
</protein>
<accession>A0A833ZPX4</accession>
<evidence type="ECO:0000313" key="1">
    <source>
        <dbReference type="EMBL" id="KAF6094981.1"/>
    </source>
</evidence>
<gene>
    <name evidence="1" type="ORF">HJG60_012021</name>
</gene>
<organism evidence="1 2">
    <name type="scientific">Phyllostomus discolor</name>
    <name type="common">pale spear-nosed bat</name>
    <dbReference type="NCBI Taxonomy" id="89673"/>
    <lineage>
        <taxon>Eukaryota</taxon>
        <taxon>Metazoa</taxon>
        <taxon>Chordata</taxon>
        <taxon>Craniata</taxon>
        <taxon>Vertebrata</taxon>
        <taxon>Euteleostomi</taxon>
        <taxon>Mammalia</taxon>
        <taxon>Eutheria</taxon>
        <taxon>Laurasiatheria</taxon>
        <taxon>Chiroptera</taxon>
        <taxon>Yangochiroptera</taxon>
        <taxon>Phyllostomidae</taxon>
        <taxon>Phyllostominae</taxon>
        <taxon>Phyllostomus</taxon>
    </lineage>
</organism>
<proteinExistence type="predicted"/>
<name>A0A833ZPX4_9CHIR</name>